<dbReference type="PANTHER" id="PTHR43685:SF11">
    <property type="entry name" value="GLYCOSYLTRANSFERASE TAGX-RELATED"/>
    <property type="match status" value="1"/>
</dbReference>
<dbReference type="InterPro" id="IPR029044">
    <property type="entry name" value="Nucleotide-diphossugar_trans"/>
</dbReference>
<dbReference type="InterPro" id="IPR050834">
    <property type="entry name" value="Glycosyltransf_2"/>
</dbReference>
<feature type="domain" description="Glycosyltransferase 2-like" evidence="1">
    <location>
        <begin position="31"/>
        <end position="162"/>
    </location>
</feature>
<sequence length="336" mass="38368">MPFNSGSKLCDVAKTEMRDLGNDAVRAPMVSVIVPNYNHAKYLPERLESVFSQSYADYEVILLDDGSTDGSAALLEACRSNPHVSHVELNPQNSGGYPFAQWEKGIRLAKGKYVWIAESDDRAESTFLEKTVAAIEAHPAARICIVGSHVIDSEGKRMDFPQFDVWETPGGVYEYASDYFLSKRMYCNSVYNASMALFKREGCLDIDQAFRTMRYCGDWLFWIEQIKKGSVVEVREKLNYFRKHDTNATSQGTQNGNSFPEIAYVKNVLFTGHYASRIDILMEKMGFYRAVRHLPVEKQRKQELFKVLAEVGNTKYRHYLAGRILRKLFPFILNNV</sequence>
<evidence type="ECO:0000313" key="3">
    <source>
        <dbReference type="Proteomes" id="UP000824076"/>
    </source>
</evidence>
<evidence type="ECO:0000259" key="1">
    <source>
        <dbReference type="Pfam" id="PF00535"/>
    </source>
</evidence>
<comment type="caution">
    <text evidence="2">The sequence shown here is derived from an EMBL/GenBank/DDBJ whole genome shotgun (WGS) entry which is preliminary data.</text>
</comment>
<name>A0A9D1ILK1_9BACT</name>
<dbReference type="Proteomes" id="UP000824076">
    <property type="component" value="Unassembled WGS sequence"/>
</dbReference>
<dbReference type="SUPFAM" id="SSF53448">
    <property type="entry name" value="Nucleotide-diphospho-sugar transferases"/>
    <property type="match status" value="1"/>
</dbReference>
<evidence type="ECO:0000313" key="2">
    <source>
        <dbReference type="EMBL" id="HIU38317.1"/>
    </source>
</evidence>
<accession>A0A9D1ILK1</accession>
<dbReference type="EMBL" id="DVMS01000035">
    <property type="protein sequence ID" value="HIU38317.1"/>
    <property type="molecule type" value="Genomic_DNA"/>
</dbReference>
<gene>
    <name evidence="2" type="ORF">IAD18_01460</name>
</gene>
<dbReference type="Pfam" id="PF00535">
    <property type="entry name" value="Glycos_transf_2"/>
    <property type="match status" value="1"/>
</dbReference>
<dbReference type="AlphaFoldDB" id="A0A9D1ILK1"/>
<proteinExistence type="predicted"/>
<dbReference type="InterPro" id="IPR001173">
    <property type="entry name" value="Glyco_trans_2-like"/>
</dbReference>
<reference evidence="2" key="2">
    <citation type="journal article" date="2021" name="PeerJ">
        <title>Extensive microbial diversity within the chicken gut microbiome revealed by metagenomics and culture.</title>
        <authorList>
            <person name="Gilroy R."/>
            <person name="Ravi A."/>
            <person name="Getino M."/>
            <person name="Pursley I."/>
            <person name="Horton D.L."/>
            <person name="Alikhan N.F."/>
            <person name="Baker D."/>
            <person name="Gharbi K."/>
            <person name="Hall N."/>
            <person name="Watson M."/>
            <person name="Adriaenssens E.M."/>
            <person name="Foster-Nyarko E."/>
            <person name="Jarju S."/>
            <person name="Secka A."/>
            <person name="Antonio M."/>
            <person name="Oren A."/>
            <person name="Chaudhuri R.R."/>
            <person name="La Ragione R."/>
            <person name="Hildebrand F."/>
            <person name="Pallen M.J."/>
        </authorList>
    </citation>
    <scope>NUCLEOTIDE SEQUENCE</scope>
    <source>
        <strain evidence="2">17073</strain>
    </source>
</reference>
<dbReference type="Gene3D" id="3.90.550.10">
    <property type="entry name" value="Spore Coat Polysaccharide Biosynthesis Protein SpsA, Chain A"/>
    <property type="match status" value="1"/>
</dbReference>
<reference evidence="2" key="1">
    <citation type="submission" date="2020-10" db="EMBL/GenBank/DDBJ databases">
        <authorList>
            <person name="Gilroy R."/>
        </authorList>
    </citation>
    <scope>NUCLEOTIDE SEQUENCE</scope>
    <source>
        <strain evidence="2">17073</strain>
    </source>
</reference>
<dbReference type="CDD" id="cd00761">
    <property type="entry name" value="Glyco_tranf_GTA_type"/>
    <property type="match status" value="1"/>
</dbReference>
<organism evidence="2 3">
    <name type="scientific">Candidatus Limisoma intestinavium</name>
    <dbReference type="NCBI Taxonomy" id="2840856"/>
    <lineage>
        <taxon>Bacteria</taxon>
        <taxon>Pseudomonadati</taxon>
        <taxon>Bacteroidota</taxon>
        <taxon>Bacteroidia</taxon>
        <taxon>Bacteroidales</taxon>
        <taxon>Candidatus Limisoma</taxon>
    </lineage>
</organism>
<protein>
    <submittedName>
        <fullName evidence="2">Glycosyltransferase family 2 protein</fullName>
    </submittedName>
</protein>
<dbReference type="PANTHER" id="PTHR43685">
    <property type="entry name" value="GLYCOSYLTRANSFERASE"/>
    <property type="match status" value="1"/>
</dbReference>